<dbReference type="RefSeq" id="WP_345678688.1">
    <property type="nucleotide sequence ID" value="NZ_BAABHS010000023.1"/>
</dbReference>
<evidence type="ECO:0000313" key="2">
    <source>
        <dbReference type="EMBL" id="GAA4981356.1"/>
    </source>
</evidence>
<keyword evidence="3" id="KW-1185">Reference proteome</keyword>
<gene>
    <name evidence="2" type="ORF">GCM10023205_58220</name>
</gene>
<proteinExistence type="predicted"/>
<evidence type="ECO:0000313" key="3">
    <source>
        <dbReference type="Proteomes" id="UP001500466"/>
    </source>
</evidence>
<name>A0ABP9HXA2_9ACTN</name>
<protein>
    <submittedName>
        <fullName evidence="2">Uncharacterized protein</fullName>
    </submittedName>
</protein>
<dbReference type="EMBL" id="BAABHS010000023">
    <property type="protein sequence ID" value="GAA4981356.1"/>
    <property type="molecule type" value="Genomic_DNA"/>
</dbReference>
<dbReference type="Proteomes" id="UP001500466">
    <property type="component" value="Unassembled WGS sequence"/>
</dbReference>
<reference evidence="3" key="1">
    <citation type="journal article" date="2019" name="Int. J. Syst. Evol. Microbiol.">
        <title>The Global Catalogue of Microorganisms (GCM) 10K type strain sequencing project: providing services to taxonomists for standard genome sequencing and annotation.</title>
        <authorList>
            <consortium name="The Broad Institute Genomics Platform"/>
            <consortium name="The Broad Institute Genome Sequencing Center for Infectious Disease"/>
            <person name="Wu L."/>
            <person name="Ma J."/>
        </authorList>
    </citation>
    <scope>NUCLEOTIDE SEQUENCE [LARGE SCALE GENOMIC DNA]</scope>
    <source>
        <strain evidence="3">JCM 17986</strain>
    </source>
</reference>
<organism evidence="2 3">
    <name type="scientific">Yinghuangia aomiensis</name>
    <dbReference type="NCBI Taxonomy" id="676205"/>
    <lineage>
        <taxon>Bacteria</taxon>
        <taxon>Bacillati</taxon>
        <taxon>Actinomycetota</taxon>
        <taxon>Actinomycetes</taxon>
        <taxon>Kitasatosporales</taxon>
        <taxon>Streptomycetaceae</taxon>
        <taxon>Yinghuangia</taxon>
    </lineage>
</organism>
<sequence length="294" mass="33375">MRFTREEYPRIAHEGVKLHRRTLVLDGRTYTVLGLRPANRERFAVNHFHGTWHVVSDRAGALLLAKLMWALSYERSPGTLVLIDRPFLDPNPFDAEKSPPIVLTAHKLTVFDAGTARELRRKLPLSAPSEGTVRYRAPGLAAAAEDPDGWLAARPPRPYHWKNHRYTRPTVDVRSGVLHVGGSADELREWAVRLTRTNPYVVMPHTSGGMDYDHLGDDYSLEVQVFADYRLRVSAARQARAQLEAEEPEIAAASPDEANPVLWDRSTRIHHRMRRDRVMARKRRAGRGQPAGRP</sequence>
<accession>A0ABP9HXA2</accession>
<comment type="caution">
    <text evidence="2">The sequence shown here is derived from an EMBL/GenBank/DDBJ whole genome shotgun (WGS) entry which is preliminary data.</text>
</comment>
<feature type="region of interest" description="Disordered" evidence="1">
    <location>
        <begin position="273"/>
        <end position="294"/>
    </location>
</feature>
<evidence type="ECO:0000256" key="1">
    <source>
        <dbReference type="SAM" id="MobiDB-lite"/>
    </source>
</evidence>
<feature type="compositionally biased region" description="Basic residues" evidence="1">
    <location>
        <begin position="273"/>
        <end position="286"/>
    </location>
</feature>